<dbReference type="RefSeq" id="WP_119668821.1">
    <property type="nucleotide sequence ID" value="NZ_QXED01000004.1"/>
</dbReference>
<sequence length="183" mass="20660">MKQIIAYLNQPLLKLPLLFGLLTGVLCFGYFLALYAVDIPPLGNIRSLDFGIHIILMVAAVWYYRRTVGNGLLHLWEGISICYVLNTMAALVTGWLIYLFITFVDPGVFAEYVANSKKLLLEGKPQIVEKLGQATFDEQWKQVNSMEPGVLLPDELTKKTILAVLPVLIISLIFRKQDYSVLR</sequence>
<keyword evidence="1" id="KW-0472">Membrane</keyword>
<gene>
    <name evidence="2" type="ORF">DYU11_16655</name>
</gene>
<keyword evidence="3" id="KW-1185">Reference proteome</keyword>
<feature type="transmembrane region" description="Helical" evidence="1">
    <location>
        <begin position="76"/>
        <end position="101"/>
    </location>
</feature>
<feature type="transmembrane region" description="Helical" evidence="1">
    <location>
        <begin position="12"/>
        <end position="33"/>
    </location>
</feature>
<keyword evidence="1" id="KW-1133">Transmembrane helix</keyword>
<evidence type="ECO:0000313" key="2">
    <source>
        <dbReference type="EMBL" id="RIV22638.1"/>
    </source>
</evidence>
<name>A0A418M970_9BACT</name>
<keyword evidence="1" id="KW-0812">Transmembrane</keyword>
<dbReference type="Proteomes" id="UP000283523">
    <property type="component" value="Unassembled WGS sequence"/>
</dbReference>
<comment type="caution">
    <text evidence="2">The sequence shown here is derived from an EMBL/GenBank/DDBJ whole genome shotgun (WGS) entry which is preliminary data.</text>
</comment>
<evidence type="ECO:0000313" key="3">
    <source>
        <dbReference type="Proteomes" id="UP000283523"/>
    </source>
</evidence>
<feature type="transmembrane region" description="Helical" evidence="1">
    <location>
        <begin position="45"/>
        <end position="64"/>
    </location>
</feature>
<organism evidence="2 3">
    <name type="scientific">Fibrisoma montanum</name>
    <dbReference type="NCBI Taxonomy" id="2305895"/>
    <lineage>
        <taxon>Bacteria</taxon>
        <taxon>Pseudomonadati</taxon>
        <taxon>Bacteroidota</taxon>
        <taxon>Cytophagia</taxon>
        <taxon>Cytophagales</taxon>
        <taxon>Spirosomataceae</taxon>
        <taxon>Fibrisoma</taxon>
    </lineage>
</organism>
<evidence type="ECO:0000256" key="1">
    <source>
        <dbReference type="SAM" id="Phobius"/>
    </source>
</evidence>
<dbReference type="AlphaFoldDB" id="A0A418M970"/>
<protein>
    <submittedName>
        <fullName evidence="2">DUF4199 domain-containing protein</fullName>
    </submittedName>
</protein>
<proteinExistence type="predicted"/>
<reference evidence="2 3" key="1">
    <citation type="submission" date="2018-08" db="EMBL/GenBank/DDBJ databases">
        <title>Fibrisoma montanum sp. nov., isolated from Danxia mountain soil.</title>
        <authorList>
            <person name="Huang Y."/>
        </authorList>
    </citation>
    <scope>NUCLEOTIDE SEQUENCE [LARGE SCALE GENOMIC DNA]</scope>
    <source>
        <strain evidence="2 3">HYT19</strain>
    </source>
</reference>
<dbReference type="InterPro" id="IPR025250">
    <property type="entry name" value="DUF4199"/>
</dbReference>
<dbReference type="EMBL" id="QXED01000004">
    <property type="protein sequence ID" value="RIV22638.1"/>
    <property type="molecule type" value="Genomic_DNA"/>
</dbReference>
<accession>A0A418M970</accession>
<dbReference type="OrthoDB" id="963633at2"/>
<dbReference type="Pfam" id="PF13858">
    <property type="entry name" value="DUF4199"/>
    <property type="match status" value="1"/>
</dbReference>